<accession>A0A1Y1IPY2</accession>
<dbReference type="OrthoDB" id="608866at2759"/>
<feature type="coiled-coil region" evidence="1">
    <location>
        <begin position="152"/>
        <end position="224"/>
    </location>
</feature>
<dbReference type="Gene3D" id="1.10.246.220">
    <property type="match status" value="1"/>
</dbReference>
<dbReference type="Proteomes" id="UP000054558">
    <property type="component" value="Unassembled WGS sequence"/>
</dbReference>
<dbReference type="EMBL" id="DF238183">
    <property type="protein sequence ID" value="GAQ92985.1"/>
    <property type="molecule type" value="Genomic_DNA"/>
</dbReference>
<gene>
    <name evidence="2" type="ORF">KFL_012340050</name>
</gene>
<keyword evidence="1" id="KW-0175">Coiled coil</keyword>
<protein>
    <recommendedName>
        <fullName evidence="4">Myb-like domain-containing protein</fullName>
    </recommendedName>
</protein>
<name>A0A1Y1IPY2_KLENI</name>
<evidence type="ECO:0000313" key="2">
    <source>
        <dbReference type="EMBL" id="GAQ92985.1"/>
    </source>
</evidence>
<sequence length="342" mass="38309">MVPWWELQIGVSVAQLIRLVSSGDSSIRSNTLLTMFPGGVEERLVQDFRLHPKGRTKMIALAVQGVDETSSRKEELINAKFFWQQPGKVETLKAAIATYGQSWAKIKERCEEFQDLQTSQLKDKWKSLVRVDQTLAGISSPGKRGRPARTSLIELDENCDDFAETRAQLEREKQKNVANKQQLDLASQRGLALRRQLATVEKENETLSISLNTLNQQQQELELEIRARREFAGGLRLKLNGTSSRVRELLTVCAEARTVHDGLSVTLEVETQKAASLRRSEALMASEVSALQDRIELARIEAAGVEKKNATLIAIEAELQRRLQGFENESDDGAESSFYSAV</sequence>
<proteinExistence type="predicted"/>
<keyword evidence="3" id="KW-1185">Reference proteome</keyword>
<evidence type="ECO:0000313" key="3">
    <source>
        <dbReference type="Proteomes" id="UP000054558"/>
    </source>
</evidence>
<evidence type="ECO:0000256" key="1">
    <source>
        <dbReference type="SAM" id="Coils"/>
    </source>
</evidence>
<organism evidence="2 3">
    <name type="scientific">Klebsormidium nitens</name>
    <name type="common">Green alga</name>
    <name type="synonym">Ulothrix nitens</name>
    <dbReference type="NCBI Taxonomy" id="105231"/>
    <lineage>
        <taxon>Eukaryota</taxon>
        <taxon>Viridiplantae</taxon>
        <taxon>Streptophyta</taxon>
        <taxon>Klebsormidiophyceae</taxon>
        <taxon>Klebsormidiales</taxon>
        <taxon>Klebsormidiaceae</taxon>
        <taxon>Klebsormidium</taxon>
    </lineage>
</organism>
<evidence type="ECO:0008006" key="4">
    <source>
        <dbReference type="Google" id="ProtNLM"/>
    </source>
</evidence>
<dbReference type="AlphaFoldDB" id="A0A1Y1IPY2"/>
<reference evidence="2 3" key="1">
    <citation type="journal article" date="2014" name="Nat. Commun.">
        <title>Klebsormidium flaccidum genome reveals primary factors for plant terrestrial adaptation.</title>
        <authorList>
            <person name="Hori K."/>
            <person name="Maruyama F."/>
            <person name="Fujisawa T."/>
            <person name="Togashi T."/>
            <person name="Yamamoto N."/>
            <person name="Seo M."/>
            <person name="Sato S."/>
            <person name="Yamada T."/>
            <person name="Mori H."/>
            <person name="Tajima N."/>
            <person name="Moriyama T."/>
            <person name="Ikeuchi M."/>
            <person name="Watanabe M."/>
            <person name="Wada H."/>
            <person name="Kobayashi K."/>
            <person name="Saito M."/>
            <person name="Masuda T."/>
            <person name="Sasaki-Sekimoto Y."/>
            <person name="Mashiguchi K."/>
            <person name="Awai K."/>
            <person name="Shimojima M."/>
            <person name="Masuda S."/>
            <person name="Iwai M."/>
            <person name="Nobusawa T."/>
            <person name="Narise T."/>
            <person name="Kondo S."/>
            <person name="Saito H."/>
            <person name="Sato R."/>
            <person name="Murakawa M."/>
            <person name="Ihara Y."/>
            <person name="Oshima-Yamada Y."/>
            <person name="Ohtaka K."/>
            <person name="Satoh M."/>
            <person name="Sonobe K."/>
            <person name="Ishii M."/>
            <person name="Ohtani R."/>
            <person name="Kanamori-Sato M."/>
            <person name="Honoki R."/>
            <person name="Miyazaki D."/>
            <person name="Mochizuki H."/>
            <person name="Umetsu J."/>
            <person name="Higashi K."/>
            <person name="Shibata D."/>
            <person name="Kamiya Y."/>
            <person name="Sato N."/>
            <person name="Nakamura Y."/>
            <person name="Tabata S."/>
            <person name="Ida S."/>
            <person name="Kurokawa K."/>
            <person name="Ohta H."/>
        </authorList>
    </citation>
    <scope>NUCLEOTIDE SEQUENCE [LARGE SCALE GENOMIC DNA]</scope>
    <source>
        <strain evidence="2 3">NIES-2285</strain>
    </source>
</reference>